<dbReference type="SUPFAM" id="SSF54637">
    <property type="entry name" value="Thioesterase/thiol ester dehydrase-isomerase"/>
    <property type="match status" value="1"/>
</dbReference>
<reference evidence="4 5" key="1">
    <citation type="journal article" date="2015" name="Genome Announc.">
        <title>Draft Genome Sequences of Marine Isolates of Thalassomonas viridans and Thalassomonas actiniarum.</title>
        <authorList>
            <person name="Olonade I."/>
            <person name="van Zyl L.J."/>
            <person name="Trindade M."/>
        </authorList>
    </citation>
    <scope>NUCLEOTIDE SEQUENCE [LARGE SCALE GENOMIC DNA]</scope>
    <source>
        <strain evidence="4 5">XOM25</strain>
    </source>
</reference>
<evidence type="ECO:0000259" key="3">
    <source>
        <dbReference type="PROSITE" id="PS51186"/>
    </source>
</evidence>
<accession>A0AAE9Z2A5</accession>
<evidence type="ECO:0000256" key="1">
    <source>
        <dbReference type="ARBA" id="ARBA00022679"/>
    </source>
</evidence>
<dbReference type="PROSITE" id="PS51186">
    <property type="entry name" value="GNAT"/>
    <property type="match status" value="1"/>
</dbReference>
<dbReference type="Gene3D" id="3.10.129.10">
    <property type="entry name" value="Hotdog Thioesterase"/>
    <property type="match status" value="1"/>
</dbReference>
<dbReference type="InterPro" id="IPR012660">
    <property type="entry name" value="YiiD_C"/>
</dbReference>
<evidence type="ECO:0000313" key="4">
    <source>
        <dbReference type="EMBL" id="WDE04714.1"/>
    </source>
</evidence>
<sequence>MNACIAPQSPKQLQAYYLLRWQMLRKPWQQEQGSEKDEFEQQAIHRMCLDENDQVVAVGRLHKTGQFSAEIRFMAVAGGQQGKGLGKQIIASLEAEARKLGVTEISLNARENALAFYSRLGYQNLGFSHVLFGTIRHDKMVKSLEVDSRHKLALAQELQTTWHQTIPMSRAMDIRVCFYDGREMITHCDPAFNKNLHHTMFAGSIYTLATLTGWGYVYMQLREQGLEGDIVLAEGNIRYLAPIKGPAYAKASTEHASGEVSPLTRGKRARFQIEVVVACGDKAAASFTGHYVVLPKSA</sequence>
<dbReference type="KEGG" id="tvd:SG34_025870"/>
<dbReference type="PANTHER" id="PTHR43877">
    <property type="entry name" value="AMINOALKYLPHOSPHONATE N-ACETYLTRANSFERASE-RELATED-RELATED"/>
    <property type="match status" value="1"/>
</dbReference>
<dbReference type="SUPFAM" id="SSF55729">
    <property type="entry name" value="Acyl-CoA N-acyltransferases (Nat)"/>
    <property type="match status" value="1"/>
</dbReference>
<dbReference type="InterPro" id="IPR029069">
    <property type="entry name" value="HotDog_dom_sf"/>
</dbReference>
<dbReference type="InterPro" id="IPR000182">
    <property type="entry name" value="GNAT_dom"/>
</dbReference>
<gene>
    <name evidence="4" type="ORF">SG34_025870</name>
</gene>
<reference evidence="4 5" key="2">
    <citation type="journal article" date="2022" name="Mar. Drugs">
        <title>Bioassay-Guided Fractionation Leads to the Detection of Cholic Acid Generated by the Rare Thalassomonas sp.</title>
        <authorList>
            <person name="Pheiffer F."/>
            <person name="Schneider Y.K."/>
            <person name="Hansen E.H."/>
            <person name="Andersen J.H."/>
            <person name="Isaksson J."/>
            <person name="Busche T."/>
            <person name="R C."/>
            <person name="Kalinowski J."/>
            <person name="Zyl L.V."/>
            <person name="Trindade M."/>
        </authorList>
    </citation>
    <scope>NUCLEOTIDE SEQUENCE [LARGE SCALE GENOMIC DNA]</scope>
    <source>
        <strain evidence="4 5">XOM25</strain>
    </source>
</reference>
<dbReference type="PANTHER" id="PTHR43877:SF2">
    <property type="entry name" value="AMINOALKYLPHOSPHONATE N-ACETYLTRANSFERASE-RELATED"/>
    <property type="match status" value="1"/>
</dbReference>
<evidence type="ECO:0000256" key="2">
    <source>
        <dbReference type="ARBA" id="ARBA00023315"/>
    </source>
</evidence>
<dbReference type="RefSeq" id="WP_044842245.1">
    <property type="nucleotide sequence ID" value="NZ_CP059733.1"/>
</dbReference>
<dbReference type="Proteomes" id="UP000032352">
    <property type="component" value="Chromosome"/>
</dbReference>
<keyword evidence="2" id="KW-0012">Acyltransferase</keyword>
<dbReference type="Gene3D" id="3.40.630.30">
    <property type="match status" value="1"/>
</dbReference>
<dbReference type="GO" id="GO:0016747">
    <property type="term" value="F:acyltransferase activity, transferring groups other than amino-acyl groups"/>
    <property type="evidence" value="ECO:0007669"/>
    <property type="project" value="InterPro"/>
</dbReference>
<dbReference type="Pfam" id="PF09500">
    <property type="entry name" value="YiiD_C"/>
    <property type="match status" value="1"/>
</dbReference>
<dbReference type="EMBL" id="CP059733">
    <property type="protein sequence ID" value="WDE04714.1"/>
    <property type="molecule type" value="Genomic_DNA"/>
</dbReference>
<proteinExistence type="predicted"/>
<organism evidence="4 5">
    <name type="scientific">Thalassomonas viridans</name>
    <dbReference type="NCBI Taxonomy" id="137584"/>
    <lineage>
        <taxon>Bacteria</taxon>
        <taxon>Pseudomonadati</taxon>
        <taxon>Pseudomonadota</taxon>
        <taxon>Gammaproteobacteria</taxon>
        <taxon>Alteromonadales</taxon>
        <taxon>Colwelliaceae</taxon>
        <taxon>Thalassomonas</taxon>
    </lineage>
</organism>
<name>A0AAE9Z2A5_9GAMM</name>
<protein>
    <submittedName>
        <fullName evidence="4">YiiD C-terminal domain-containing protein</fullName>
    </submittedName>
</protein>
<dbReference type="Pfam" id="PF00583">
    <property type="entry name" value="Acetyltransf_1"/>
    <property type="match status" value="1"/>
</dbReference>
<keyword evidence="5" id="KW-1185">Reference proteome</keyword>
<dbReference type="NCBIfam" id="TIGR02447">
    <property type="entry name" value="yiiD_Cterm"/>
    <property type="match status" value="1"/>
</dbReference>
<evidence type="ECO:0000313" key="5">
    <source>
        <dbReference type="Proteomes" id="UP000032352"/>
    </source>
</evidence>
<feature type="domain" description="N-acetyltransferase" evidence="3">
    <location>
        <begin position="3"/>
        <end position="145"/>
    </location>
</feature>
<dbReference type="AlphaFoldDB" id="A0AAE9Z2A5"/>
<dbReference type="InterPro" id="IPR016181">
    <property type="entry name" value="Acyl_CoA_acyltransferase"/>
</dbReference>
<keyword evidence="1" id="KW-0808">Transferase</keyword>
<dbReference type="InterPro" id="IPR050832">
    <property type="entry name" value="Bact_Acetyltransf"/>
</dbReference>